<evidence type="ECO:0000256" key="1">
    <source>
        <dbReference type="SAM" id="Phobius"/>
    </source>
</evidence>
<evidence type="ECO:0000313" key="3">
    <source>
        <dbReference type="Proteomes" id="UP000030598"/>
    </source>
</evidence>
<dbReference type="EMBL" id="JNAH01000007">
    <property type="protein sequence ID" value="KGF86605.1"/>
    <property type="molecule type" value="Genomic_DNA"/>
</dbReference>
<gene>
    <name evidence="2" type="ORF">EU91_1367</name>
</gene>
<reference evidence="3" key="1">
    <citation type="journal article" date="2014" name="Sci. Data">
        <title>Genomes of diverse isolates of the marine cyanobacterium Prochlorococcus.</title>
        <authorList>
            <person name="Biller S."/>
            <person name="Berube P."/>
            <person name="Thompson J."/>
            <person name="Kelly L."/>
            <person name="Roggensack S."/>
            <person name="Awad L."/>
            <person name="Roache-Johnson K."/>
            <person name="Ding H."/>
            <person name="Giovannoni S.J."/>
            <person name="Moore L.R."/>
            <person name="Chisholm S.W."/>
        </authorList>
    </citation>
    <scope>NUCLEOTIDE SEQUENCE [LARGE SCALE GENOMIC DNA]</scope>
    <source>
        <strain evidence="3">GP2</strain>
    </source>
</reference>
<keyword evidence="1" id="KW-0812">Transmembrane</keyword>
<feature type="transmembrane region" description="Helical" evidence="1">
    <location>
        <begin position="13"/>
        <end position="32"/>
    </location>
</feature>
<dbReference type="AlphaFoldDB" id="A0A0A1ZAZ1"/>
<dbReference type="STRING" id="59925.EU91_1367"/>
<proteinExistence type="predicted"/>
<keyword evidence="1" id="KW-1133">Transmembrane helix</keyword>
<dbReference type="eggNOG" id="ENOG5032CUG">
    <property type="taxonomic scope" value="Bacteria"/>
</dbReference>
<keyword evidence="1" id="KW-0472">Membrane</keyword>
<accession>A0A0A1ZAZ1</accession>
<protein>
    <submittedName>
        <fullName evidence="2">Uncharacterized protein</fullName>
    </submittedName>
</protein>
<organism evidence="2 3">
    <name type="scientific">Prochlorococcus marinus str. GP2</name>
    <dbReference type="NCBI Taxonomy" id="59925"/>
    <lineage>
        <taxon>Bacteria</taxon>
        <taxon>Bacillati</taxon>
        <taxon>Cyanobacteriota</taxon>
        <taxon>Cyanophyceae</taxon>
        <taxon>Synechococcales</taxon>
        <taxon>Prochlorococcaceae</taxon>
        <taxon>Prochlorococcus</taxon>
    </lineage>
</organism>
<dbReference type="RefSeq" id="WP_187146050.1">
    <property type="nucleotide sequence ID" value="NZ_CP138934.1"/>
</dbReference>
<comment type="caution">
    <text evidence="2">The sequence shown here is derived from an EMBL/GenBank/DDBJ whole genome shotgun (WGS) entry which is preliminary data.</text>
</comment>
<dbReference type="Proteomes" id="UP000030598">
    <property type="component" value="Unassembled WGS sequence"/>
</dbReference>
<evidence type="ECO:0000313" key="2">
    <source>
        <dbReference type="EMBL" id="KGF86605.1"/>
    </source>
</evidence>
<name>A0A0A1ZAZ1_PROMR</name>
<sequence>MFLNYLPSEMVEVVGLTMIFSFLVGTILILLFTSDQANTKNLYLKKAK</sequence>